<organism evidence="1 2">
    <name type="scientific">Gallintestinimicrobium propionicum</name>
    <dbReference type="NCBI Taxonomy" id="2981770"/>
    <lineage>
        <taxon>Bacteria</taxon>
        <taxon>Bacillati</taxon>
        <taxon>Bacillota</taxon>
        <taxon>Clostridia</taxon>
        <taxon>Lachnospirales</taxon>
        <taxon>Lachnospiraceae</taxon>
        <taxon>Gallintestinimicrobium</taxon>
    </lineage>
</organism>
<comment type="caution">
    <text evidence="1">The sequence shown here is derived from an EMBL/GenBank/DDBJ whole genome shotgun (WGS) entry which is preliminary data.</text>
</comment>
<gene>
    <name evidence="1" type="ORF">LKD45_11845</name>
</gene>
<reference evidence="1 2" key="1">
    <citation type="submission" date="2021-10" db="EMBL/GenBank/DDBJ databases">
        <title>Anaerobic single-cell dispensing facilitates the cultivation of human gut bacteria.</title>
        <authorList>
            <person name="Afrizal A."/>
        </authorList>
    </citation>
    <scope>NUCLEOTIDE SEQUENCE [LARGE SCALE GENOMIC DNA]</scope>
    <source>
        <strain evidence="1 2">CLA-AA-H244</strain>
    </source>
</reference>
<evidence type="ECO:0000313" key="1">
    <source>
        <dbReference type="EMBL" id="MCC2168369.1"/>
    </source>
</evidence>
<protein>
    <submittedName>
        <fullName evidence="1">Uncharacterized protein</fullName>
    </submittedName>
</protein>
<keyword evidence="2" id="KW-1185">Reference proteome</keyword>
<accession>A0AAE3AYR2</accession>
<proteinExistence type="predicted"/>
<evidence type="ECO:0000313" key="2">
    <source>
        <dbReference type="Proteomes" id="UP001199355"/>
    </source>
</evidence>
<sequence>MKYFFEAGMGSIPVFLCQELPLKHPKRMRSPMPQAAFYGDWGPQQAVLSCHESTACRRVVLN</sequence>
<dbReference type="AlphaFoldDB" id="A0AAE3AYR2"/>
<dbReference type="EMBL" id="JAJEQF010000033">
    <property type="protein sequence ID" value="MCC2168369.1"/>
    <property type="molecule type" value="Genomic_DNA"/>
</dbReference>
<dbReference type="Proteomes" id="UP001199355">
    <property type="component" value="Unassembled WGS sequence"/>
</dbReference>
<name>A0AAE3AYR2_9FIRM</name>
<dbReference type="RefSeq" id="WP_021913960.1">
    <property type="nucleotide sequence ID" value="NZ_JAJEQF010000033.1"/>
</dbReference>